<name>A0A2U2PAL0_9SPHI</name>
<feature type="domain" description="Response regulatory" evidence="5">
    <location>
        <begin position="3"/>
        <end position="120"/>
    </location>
</feature>
<dbReference type="SUPFAM" id="SSF52172">
    <property type="entry name" value="CheY-like"/>
    <property type="match status" value="1"/>
</dbReference>
<sequence>MIRIVLAEDHNIVRNGIRSLLEDQPWIEIVAEAINGHQVMEKIAEGLNPDVILADINMPELDGLSLTEKLKTFMPQIKVLILSMLDHEKYVVKAINAGAAGYLLKSISKEELLFAIQHTAAGNKYICSDLSMKMLARLPVHSSSFDSDQTSSAQLSKREKEVLALIAEGYTNSEISDMLFTSRRTVEGHRQKLIEKTGARNTAALIKYAVKSGIID</sequence>
<evidence type="ECO:0000259" key="5">
    <source>
        <dbReference type="PROSITE" id="PS50110"/>
    </source>
</evidence>
<accession>A0A2U2PAL0</accession>
<dbReference type="PROSITE" id="PS50043">
    <property type="entry name" value="HTH_LUXR_2"/>
    <property type="match status" value="1"/>
</dbReference>
<dbReference type="PRINTS" id="PR00038">
    <property type="entry name" value="HTHLUXR"/>
</dbReference>
<dbReference type="OrthoDB" id="9797341at2"/>
<dbReference type="GO" id="GO:0006355">
    <property type="term" value="P:regulation of DNA-templated transcription"/>
    <property type="evidence" value="ECO:0007669"/>
    <property type="project" value="InterPro"/>
</dbReference>
<evidence type="ECO:0000313" key="7">
    <source>
        <dbReference type="Proteomes" id="UP000245647"/>
    </source>
</evidence>
<dbReference type="InterPro" id="IPR011006">
    <property type="entry name" value="CheY-like_superfamily"/>
</dbReference>
<dbReference type="SMART" id="SM00421">
    <property type="entry name" value="HTH_LUXR"/>
    <property type="match status" value="1"/>
</dbReference>
<dbReference type="PANTHER" id="PTHR43214:SF43">
    <property type="entry name" value="TWO-COMPONENT RESPONSE REGULATOR"/>
    <property type="match status" value="1"/>
</dbReference>
<dbReference type="InterPro" id="IPR000792">
    <property type="entry name" value="Tscrpt_reg_LuxR_C"/>
</dbReference>
<evidence type="ECO:0000256" key="2">
    <source>
        <dbReference type="ARBA" id="ARBA00023125"/>
    </source>
</evidence>
<keyword evidence="1 3" id="KW-0597">Phosphoprotein</keyword>
<dbReference type="AlphaFoldDB" id="A0A2U2PAL0"/>
<feature type="domain" description="HTH luxR-type" evidence="4">
    <location>
        <begin position="148"/>
        <end position="213"/>
    </location>
</feature>
<dbReference type="Pfam" id="PF00196">
    <property type="entry name" value="GerE"/>
    <property type="match status" value="1"/>
</dbReference>
<reference evidence="6 7" key="1">
    <citation type="submission" date="2018-04" db="EMBL/GenBank/DDBJ databases">
        <title>Pedobacter chongqingensis sp. nov., isolated from a rottenly hemp rope.</title>
        <authorList>
            <person name="Cai Y."/>
        </authorList>
    </citation>
    <scope>NUCLEOTIDE SEQUENCE [LARGE SCALE GENOMIC DNA]</scope>
    <source>
        <strain evidence="6 7">FJ4-8</strain>
    </source>
</reference>
<dbReference type="GO" id="GO:0000160">
    <property type="term" value="P:phosphorelay signal transduction system"/>
    <property type="evidence" value="ECO:0007669"/>
    <property type="project" value="InterPro"/>
</dbReference>
<dbReference type="Gene3D" id="3.40.50.2300">
    <property type="match status" value="1"/>
</dbReference>
<dbReference type="SUPFAM" id="SSF46894">
    <property type="entry name" value="C-terminal effector domain of the bipartite response regulators"/>
    <property type="match status" value="1"/>
</dbReference>
<gene>
    <name evidence="6" type="ORF">DDR33_22190</name>
</gene>
<dbReference type="CDD" id="cd17535">
    <property type="entry name" value="REC_NarL-like"/>
    <property type="match status" value="1"/>
</dbReference>
<evidence type="ECO:0000256" key="3">
    <source>
        <dbReference type="PROSITE-ProRule" id="PRU00169"/>
    </source>
</evidence>
<keyword evidence="2 6" id="KW-0238">DNA-binding</keyword>
<feature type="modified residue" description="4-aspartylphosphate" evidence="3">
    <location>
        <position position="55"/>
    </location>
</feature>
<dbReference type="SMART" id="SM00448">
    <property type="entry name" value="REC"/>
    <property type="match status" value="1"/>
</dbReference>
<dbReference type="PANTHER" id="PTHR43214">
    <property type="entry name" value="TWO-COMPONENT RESPONSE REGULATOR"/>
    <property type="match status" value="1"/>
</dbReference>
<organism evidence="6 7">
    <name type="scientific">Pararcticibacter amylolyticus</name>
    <dbReference type="NCBI Taxonomy" id="2173175"/>
    <lineage>
        <taxon>Bacteria</taxon>
        <taxon>Pseudomonadati</taxon>
        <taxon>Bacteroidota</taxon>
        <taxon>Sphingobacteriia</taxon>
        <taxon>Sphingobacteriales</taxon>
        <taxon>Sphingobacteriaceae</taxon>
        <taxon>Pararcticibacter</taxon>
    </lineage>
</organism>
<dbReference type="Proteomes" id="UP000245647">
    <property type="component" value="Unassembled WGS sequence"/>
</dbReference>
<protein>
    <submittedName>
        <fullName evidence="6">DNA-binding response regulator</fullName>
    </submittedName>
</protein>
<evidence type="ECO:0000313" key="6">
    <source>
        <dbReference type="EMBL" id="PWG78395.1"/>
    </source>
</evidence>
<dbReference type="InterPro" id="IPR058245">
    <property type="entry name" value="NreC/VraR/RcsB-like_REC"/>
</dbReference>
<dbReference type="CDD" id="cd06170">
    <property type="entry name" value="LuxR_C_like"/>
    <property type="match status" value="1"/>
</dbReference>
<dbReference type="InterPro" id="IPR016032">
    <property type="entry name" value="Sig_transdc_resp-reg_C-effctor"/>
</dbReference>
<dbReference type="RefSeq" id="WP_109417997.1">
    <property type="nucleotide sequence ID" value="NZ_QEAS01000025.1"/>
</dbReference>
<evidence type="ECO:0000256" key="1">
    <source>
        <dbReference type="ARBA" id="ARBA00022553"/>
    </source>
</evidence>
<dbReference type="InterPro" id="IPR001789">
    <property type="entry name" value="Sig_transdc_resp-reg_receiver"/>
</dbReference>
<dbReference type="GO" id="GO:0003677">
    <property type="term" value="F:DNA binding"/>
    <property type="evidence" value="ECO:0007669"/>
    <property type="project" value="UniProtKB-KW"/>
</dbReference>
<dbReference type="EMBL" id="QEAS01000025">
    <property type="protein sequence ID" value="PWG78395.1"/>
    <property type="molecule type" value="Genomic_DNA"/>
</dbReference>
<dbReference type="PROSITE" id="PS50110">
    <property type="entry name" value="RESPONSE_REGULATORY"/>
    <property type="match status" value="1"/>
</dbReference>
<dbReference type="InterPro" id="IPR039420">
    <property type="entry name" value="WalR-like"/>
</dbReference>
<proteinExistence type="predicted"/>
<evidence type="ECO:0000259" key="4">
    <source>
        <dbReference type="PROSITE" id="PS50043"/>
    </source>
</evidence>
<keyword evidence="7" id="KW-1185">Reference proteome</keyword>
<dbReference type="Pfam" id="PF00072">
    <property type="entry name" value="Response_reg"/>
    <property type="match status" value="1"/>
</dbReference>
<comment type="caution">
    <text evidence="6">The sequence shown here is derived from an EMBL/GenBank/DDBJ whole genome shotgun (WGS) entry which is preliminary data.</text>
</comment>